<evidence type="ECO:0000313" key="1">
    <source>
        <dbReference type="EMBL" id="VWM03941.1"/>
    </source>
</evidence>
<gene>
    <name evidence="1" type="ORF">KCJAJFAP_01382</name>
</gene>
<protein>
    <submittedName>
        <fullName evidence="1">Uncharacterized protein</fullName>
    </submittedName>
</protein>
<proteinExistence type="predicted"/>
<dbReference type="RefSeq" id="WP_152077357.1">
    <property type="nucleotide sequence ID" value="NZ_CAAKNU010000040.1"/>
</dbReference>
<dbReference type="AlphaFoldDB" id="A0A5K1JGD6"/>
<evidence type="ECO:0000313" key="2">
    <source>
        <dbReference type="Proteomes" id="UP000361836"/>
    </source>
</evidence>
<keyword evidence="2" id="KW-1185">Reference proteome</keyword>
<name>A0A5K1JGD6_9ACTN</name>
<accession>A0A5K1JGD6</accession>
<dbReference type="EMBL" id="CABWIE010000036">
    <property type="protein sequence ID" value="VWM03941.1"/>
    <property type="molecule type" value="Genomic_DNA"/>
</dbReference>
<organism evidence="1 2">
    <name type="scientific">Collinsella aerofaciens</name>
    <dbReference type="NCBI Taxonomy" id="74426"/>
    <lineage>
        <taxon>Bacteria</taxon>
        <taxon>Bacillati</taxon>
        <taxon>Actinomycetota</taxon>
        <taxon>Coriobacteriia</taxon>
        <taxon>Coriobacteriales</taxon>
        <taxon>Coriobacteriaceae</taxon>
        <taxon>Collinsella</taxon>
    </lineage>
</organism>
<reference evidence="1 2" key="1">
    <citation type="submission" date="2019-10" db="EMBL/GenBank/DDBJ databases">
        <authorList>
            <person name="Wolf R A."/>
        </authorList>
    </citation>
    <scope>NUCLEOTIDE SEQUENCE [LARGE SCALE GENOMIC DNA]</scope>
    <source>
        <strain evidence="1">Collinsella_aerofaciens_MC2</strain>
    </source>
</reference>
<dbReference type="Proteomes" id="UP000361836">
    <property type="component" value="Unassembled WGS sequence"/>
</dbReference>
<sequence length="135" mass="15648">MLQPWNDYEKAIESLENDPREELTRNEATALMGMSTGAFSREVKDNQMFLAKCEPRLTGRASYYSRKDLIDHMKRLKKGEEPALLLYERTALSDDAFLEKYGKTKNQVFRKGSYLTVGGYIPTEEEERLNEPSKK</sequence>